<gene>
    <name evidence="5 6" type="primary">rpmC</name>
    <name evidence="6" type="ORF">MDPP_00124</name>
</gene>
<dbReference type="PANTHER" id="PTHR10916">
    <property type="entry name" value="60S RIBOSOMAL PROTEIN L35/50S RIBOSOMAL PROTEIN L29"/>
    <property type="match status" value="1"/>
</dbReference>
<dbReference type="EMBL" id="VIAE01000002">
    <property type="protein sequence ID" value="TVY12351.1"/>
    <property type="molecule type" value="Genomic_DNA"/>
</dbReference>
<comment type="caution">
    <text evidence="6">The sequence shown here is derived from an EMBL/GenBank/DDBJ whole genome shotgun (WGS) entry which is preliminary data.</text>
</comment>
<accession>A0A559KJP7</accession>
<keyword evidence="3 5" id="KW-0687">Ribonucleoprotein</keyword>
<reference evidence="6 7" key="1">
    <citation type="submission" date="2019-06" db="EMBL/GenBank/DDBJ databases">
        <title>Draft Genome Sequence of Candidatus Phytoplasma pini-Related Strain MDPP: A Resource for Comparative Genomics of Gymnosperm-infecting Phytoplasmas.</title>
        <authorList>
            <person name="Cai W."/>
            <person name="Costanzo S."/>
            <person name="Shao J."/>
            <person name="Zhao Y."/>
            <person name="Davis R."/>
        </authorList>
    </citation>
    <scope>NUCLEOTIDE SEQUENCE [LARGE SCALE GENOMIC DNA]</scope>
    <source>
        <strain evidence="6 7">MDPP</strain>
    </source>
</reference>
<evidence type="ECO:0000256" key="3">
    <source>
        <dbReference type="ARBA" id="ARBA00023274"/>
    </source>
</evidence>
<evidence type="ECO:0000313" key="7">
    <source>
        <dbReference type="Proteomes" id="UP000320078"/>
    </source>
</evidence>
<evidence type="ECO:0000256" key="2">
    <source>
        <dbReference type="ARBA" id="ARBA00022980"/>
    </source>
</evidence>
<dbReference type="Proteomes" id="UP000320078">
    <property type="component" value="Unassembled WGS sequence"/>
</dbReference>
<dbReference type="NCBIfam" id="TIGR00012">
    <property type="entry name" value="L29"/>
    <property type="match status" value="1"/>
</dbReference>
<evidence type="ECO:0000256" key="5">
    <source>
        <dbReference type="HAMAP-Rule" id="MF_00374"/>
    </source>
</evidence>
<dbReference type="Pfam" id="PF00831">
    <property type="entry name" value="Ribosomal_L29"/>
    <property type="match status" value="1"/>
</dbReference>
<dbReference type="GO" id="GO:0003735">
    <property type="term" value="F:structural constituent of ribosome"/>
    <property type="evidence" value="ECO:0007669"/>
    <property type="project" value="InterPro"/>
</dbReference>
<dbReference type="OrthoDB" id="9815192at2"/>
<dbReference type="RefSeq" id="WP_144658275.1">
    <property type="nucleotide sequence ID" value="NZ_VIAE01000002.1"/>
</dbReference>
<dbReference type="GO" id="GO:0006412">
    <property type="term" value="P:translation"/>
    <property type="evidence" value="ECO:0007669"/>
    <property type="project" value="UniProtKB-UniRule"/>
</dbReference>
<protein>
    <recommendedName>
        <fullName evidence="4 5">Large ribosomal subunit protein uL29</fullName>
    </recommendedName>
</protein>
<dbReference type="InterPro" id="IPR001854">
    <property type="entry name" value="Ribosomal_uL29"/>
</dbReference>
<dbReference type="Gene3D" id="1.10.287.310">
    <property type="match status" value="1"/>
</dbReference>
<organism evidence="6 7">
    <name type="scientific">Candidatus Phytoplasma pini</name>
    <dbReference type="NCBI Taxonomy" id="267362"/>
    <lineage>
        <taxon>Bacteria</taxon>
        <taxon>Bacillati</taxon>
        <taxon>Mycoplasmatota</taxon>
        <taxon>Mollicutes</taxon>
        <taxon>Acholeplasmatales</taxon>
        <taxon>Acholeplasmataceae</taxon>
        <taxon>Candidatus Phytoplasma</taxon>
    </lineage>
</organism>
<evidence type="ECO:0000256" key="4">
    <source>
        <dbReference type="ARBA" id="ARBA00035204"/>
    </source>
</evidence>
<comment type="similarity">
    <text evidence="1 5">Belongs to the universal ribosomal protein uL29 family.</text>
</comment>
<dbReference type="InterPro" id="IPR050063">
    <property type="entry name" value="Ribosomal_protein_uL29"/>
</dbReference>
<dbReference type="GO" id="GO:0022625">
    <property type="term" value="C:cytosolic large ribosomal subunit"/>
    <property type="evidence" value="ECO:0007669"/>
    <property type="project" value="TreeGrafter"/>
</dbReference>
<dbReference type="CDD" id="cd00427">
    <property type="entry name" value="Ribosomal_L29_HIP"/>
    <property type="match status" value="1"/>
</dbReference>
<name>A0A559KJP7_9MOLU</name>
<proteinExistence type="inferred from homology"/>
<keyword evidence="7" id="KW-1185">Reference proteome</keyword>
<dbReference type="PANTHER" id="PTHR10916:SF0">
    <property type="entry name" value="LARGE RIBOSOMAL SUBUNIT PROTEIN UL29C"/>
    <property type="match status" value="1"/>
</dbReference>
<evidence type="ECO:0000256" key="1">
    <source>
        <dbReference type="ARBA" id="ARBA00009254"/>
    </source>
</evidence>
<dbReference type="AlphaFoldDB" id="A0A559KJP7"/>
<keyword evidence="2 5" id="KW-0689">Ribosomal protein</keyword>
<evidence type="ECO:0000313" key="6">
    <source>
        <dbReference type="EMBL" id="TVY12351.1"/>
    </source>
</evidence>
<dbReference type="SUPFAM" id="SSF46561">
    <property type="entry name" value="Ribosomal protein L29 (L29p)"/>
    <property type="match status" value="1"/>
</dbReference>
<dbReference type="InterPro" id="IPR036049">
    <property type="entry name" value="Ribosomal_uL29_sf"/>
</dbReference>
<sequence length="62" mass="7413">MKIKDIRNMTKEEMNNKIISLKKDLLDARFRLDLVKLKDTSCIRKIKINIARIKTILKEQEI</sequence>
<dbReference type="HAMAP" id="MF_00374">
    <property type="entry name" value="Ribosomal_uL29"/>
    <property type="match status" value="1"/>
</dbReference>